<dbReference type="Pfam" id="PF01740">
    <property type="entry name" value="STAS"/>
    <property type="match status" value="1"/>
</dbReference>
<accession>A0A2N3X1P9</accession>
<dbReference type="SUPFAM" id="SSF52091">
    <property type="entry name" value="SpoIIaa-like"/>
    <property type="match status" value="1"/>
</dbReference>
<dbReference type="AlphaFoldDB" id="A0A2N3X1P9"/>
<dbReference type="EMBL" id="JACJHR010000019">
    <property type="protein sequence ID" value="MBB2500528.1"/>
    <property type="molecule type" value="Genomic_DNA"/>
</dbReference>
<reference evidence="2 5" key="2">
    <citation type="submission" date="2020-08" db="EMBL/GenBank/DDBJ databases">
        <title>Amycolatopsis echigonensis JCM 21831.</title>
        <authorList>
            <person name="Tedsree N."/>
            <person name="Kuncharoen N."/>
            <person name="Likhitwitayawuid K."/>
            <person name="Tanasupawat S."/>
        </authorList>
    </citation>
    <scope>NUCLEOTIDE SEQUENCE [LARGE SCALE GENOMIC DNA]</scope>
    <source>
        <strain evidence="2 5">JCM 21831</strain>
    </source>
</reference>
<keyword evidence="4" id="KW-1185">Reference proteome</keyword>
<dbReference type="OrthoDB" id="3393696at2"/>
<dbReference type="InterPro" id="IPR002645">
    <property type="entry name" value="STAS_dom"/>
</dbReference>
<name>A0A2N3X1P9_9PSEU</name>
<organism evidence="3 4">
    <name type="scientific">Amycolatopsis echigonensis</name>
    <dbReference type="NCBI Taxonomy" id="2576905"/>
    <lineage>
        <taxon>Bacteria</taxon>
        <taxon>Bacillati</taxon>
        <taxon>Actinomycetota</taxon>
        <taxon>Actinomycetes</taxon>
        <taxon>Pseudonocardiales</taxon>
        <taxon>Pseudonocardiaceae</taxon>
        <taxon>Amycolatopsis</taxon>
    </lineage>
</organism>
<dbReference type="RefSeq" id="WP_158242416.1">
    <property type="nucleotide sequence ID" value="NZ_JACJHR010000019.1"/>
</dbReference>
<dbReference type="PANTHER" id="PTHR33495">
    <property type="entry name" value="ANTI-SIGMA FACTOR ANTAGONIST TM_1081-RELATED-RELATED"/>
    <property type="match status" value="1"/>
</dbReference>
<sequence>MVSRHRHGTSELAAHGKARHRAPALLRVVRRVDHTGNLVVLTVAGDVDLSTLPVLEHHLAAAAPQNMIVDLDQVGFFSVAGVSALIRASGHARAARRHFAVVASNCPAARVLSLTRAEQSFAVFATVPDAISQLS</sequence>
<proteinExistence type="predicted"/>
<dbReference type="Proteomes" id="UP000233750">
    <property type="component" value="Unassembled WGS sequence"/>
</dbReference>
<dbReference type="PROSITE" id="PS50801">
    <property type="entry name" value="STAS"/>
    <property type="match status" value="1"/>
</dbReference>
<feature type="domain" description="STAS" evidence="1">
    <location>
        <begin position="28"/>
        <end position="134"/>
    </location>
</feature>
<dbReference type="Gene3D" id="3.30.750.24">
    <property type="entry name" value="STAS domain"/>
    <property type="match status" value="1"/>
</dbReference>
<dbReference type="InterPro" id="IPR036513">
    <property type="entry name" value="STAS_dom_sf"/>
</dbReference>
<dbReference type="Proteomes" id="UP000550260">
    <property type="component" value="Unassembled WGS sequence"/>
</dbReference>
<dbReference type="CDD" id="cd07043">
    <property type="entry name" value="STAS_anti-anti-sigma_factors"/>
    <property type="match status" value="1"/>
</dbReference>
<reference evidence="3 4" key="1">
    <citation type="submission" date="2017-12" db="EMBL/GenBank/DDBJ databases">
        <title>Sequencing the genomes of 1000 Actinobacteria strains.</title>
        <authorList>
            <person name="Klenk H.-P."/>
        </authorList>
    </citation>
    <scope>NUCLEOTIDE SEQUENCE [LARGE SCALE GENOMIC DNA]</scope>
    <source>
        <strain evidence="3 4">DSM 45165</strain>
    </source>
</reference>
<dbReference type="GO" id="GO:0043856">
    <property type="term" value="F:anti-sigma factor antagonist activity"/>
    <property type="evidence" value="ECO:0007669"/>
    <property type="project" value="TreeGrafter"/>
</dbReference>
<evidence type="ECO:0000313" key="2">
    <source>
        <dbReference type="EMBL" id="MBB2500528.1"/>
    </source>
</evidence>
<evidence type="ECO:0000313" key="4">
    <source>
        <dbReference type="Proteomes" id="UP000233750"/>
    </source>
</evidence>
<gene>
    <name evidence="3" type="ORF">ATK30_0110</name>
    <name evidence="2" type="ORF">H5411_15515</name>
</gene>
<evidence type="ECO:0000313" key="3">
    <source>
        <dbReference type="EMBL" id="PKW00039.1"/>
    </source>
</evidence>
<protein>
    <submittedName>
        <fullName evidence="3">Anti-anti-sigma factor</fullName>
    </submittedName>
    <submittedName>
        <fullName evidence="2">STAS domain-containing protein</fullName>
    </submittedName>
</protein>
<accession>A0A8E1VY34</accession>
<dbReference type="EMBL" id="PJMY01000001">
    <property type="protein sequence ID" value="PKW00039.1"/>
    <property type="molecule type" value="Genomic_DNA"/>
</dbReference>
<evidence type="ECO:0000259" key="1">
    <source>
        <dbReference type="PROSITE" id="PS50801"/>
    </source>
</evidence>
<comment type="caution">
    <text evidence="3">The sequence shown here is derived from an EMBL/GenBank/DDBJ whole genome shotgun (WGS) entry which is preliminary data.</text>
</comment>
<evidence type="ECO:0000313" key="5">
    <source>
        <dbReference type="Proteomes" id="UP000550260"/>
    </source>
</evidence>
<dbReference type="PANTHER" id="PTHR33495:SF2">
    <property type="entry name" value="ANTI-SIGMA FACTOR ANTAGONIST TM_1081-RELATED"/>
    <property type="match status" value="1"/>
</dbReference>